<dbReference type="InterPro" id="IPR020103">
    <property type="entry name" value="PsdUridine_synth_cat_dom_sf"/>
</dbReference>
<dbReference type="GO" id="GO:0031119">
    <property type="term" value="P:tRNA pseudouridine synthesis"/>
    <property type="evidence" value="ECO:0007669"/>
    <property type="project" value="TreeGrafter"/>
</dbReference>
<dbReference type="PANTHER" id="PTHR11142:SF0">
    <property type="entry name" value="TRNA PSEUDOURIDINE SYNTHASE-LIKE 1"/>
    <property type="match status" value="1"/>
</dbReference>
<dbReference type="Pfam" id="PF01416">
    <property type="entry name" value="PseudoU_synth_1"/>
    <property type="match status" value="2"/>
</dbReference>
<evidence type="ECO:0000256" key="1">
    <source>
        <dbReference type="ARBA" id="ARBA00009375"/>
    </source>
</evidence>
<dbReference type="NCBIfam" id="TIGR00071">
    <property type="entry name" value="hisT_truA"/>
    <property type="match status" value="1"/>
</dbReference>
<protein>
    <submittedName>
        <fullName evidence="5">Unannotated protein</fullName>
    </submittedName>
</protein>
<comment type="similarity">
    <text evidence="1">Belongs to the tRNA pseudouridine synthase TruA family.</text>
</comment>
<dbReference type="AlphaFoldDB" id="A0A6J6SF04"/>
<sequence>MRLDISYDGRDFAGWARQRGLRTVQGELEQVLSTIIRSPLEITCAGRTDAGVHARGQVAHLDVGIEEWDPYFDAHRINRALPGDIRVWAVQRAPEGFDARFSALWRRYTYRVSDDPSGPDPLVRHVSMPWFRRLDLDAMNEAALGLIGEHDYTAFCKQRERATSIREIEVLRWEREPDGTAVLTIQADAFCRSMVRSIVGVFLPVGDGRKPASWPAEILSGRSRTPYAAVMPAYPLVLEAVGYPPDDELEARQRVTRAMRHQQASADEA</sequence>
<dbReference type="GO" id="GO:0009982">
    <property type="term" value="F:pseudouridine synthase activity"/>
    <property type="evidence" value="ECO:0007669"/>
    <property type="project" value="InterPro"/>
</dbReference>
<dbReference type="InterPro" id="IPR001406">
    <property type="entry name" value="PsdUridine_synth_TruA"/>
</dbReference>
<evidence type="ECO:0000256" key="2">
    <source>
        <dbReference type="ARBA" id="ARBA00022694"/>
    </source>
</evidence>
<evidence type="ECO:0000259" key="4">
    <source>
        <dbReference type="Pfam" id="PF01416"/>
    </source>
</evidence>
<keyword evidence="3" id="KW-0413">Isomerase</keyword>
<organism evidence="5">
    <name type="scientific">freshwater metagenome</name>
    <dbReference type="NCBI Taxonomy" id="449393"/>
    <lineage>
        <taxon>unclassified sequences</taxon>
        <taxon>metagenomes</taxon>
        <taxon>ecological metagenomes</taxon>
    </lineage>
</organism>
<dbReference type="CDD" id="cd02570">
    <property type="entry name" value="PseudoU_synth_EcTruA"/>
    <property type="match status" value="1"/>
</dbReference>
<dbReference type="InterPro" id="IPR020097">
    <property type="entry name" value="PsdUridine_synth_TruA_a/b_dom"/>
</dbReference>
<evidence type="ECO:0000256" key="3">
    <source>
        <dbReference type="ARBA" id="ARBA00023235"/>
    </source>
</evidence>
<dbReference type="GO" id="GO:0003723">
    <property type="term" value="F:RNA binding"/>
    <property type="evidence" value="ECO:0007669"/>
    <property type="project" value="InterPro"/>
</dbReference>
<feature type="domain" description="Pseudouridine synthase I TruA alpha/beta" evidence="4">
    <location>
        <begin position="6"/>
        <end position="101"/>
    </location>
</feature>
<gene>
    <name evidence="5" type="ORF">UFOPK2786_00337</name>
</gene>
<name>A0A6J6SF04_9ZZZZ</name>
<dbReference type="PIRSF" id="PIRSF001430">
    <property type="entry name" value="tRNA_psdUrid_synth"/>
    <property type="match status" value="1"/>
</dbReference>
<dbReference type="InterPro" id="IPR020094">
    <property type="entry name" value="TruA/RsuA/RluB/E/F_N"/>
</dbReference>
<dbReference type="InterPro" id="IPR020095">
    <property type="entry name" value="PsdUridine_synth_TruA_C"/>
</dbReference>
<evidence type="ECO:0000313" key="5">
    <source>
        <dbReference type="EMBL" id="CAB4733481.1"/>
    </source>
</evidence>
<dbReference type="Gene3D" id="3.30.70.580">
    <property type="entry name" value="Pseudouridine synthase I, catalytic domain, N-terminal subdomain"/>
    <property type="match status" value="1"/>
</dbReference>
<dbReference type="Gene3D" id="3.30.70.660">
    <property type="entry name" value="Pseudouridine synthase I, catalytic domain, C-terminal subdomain"/>
    <property type="match status" value="1"/>
</dbReference>
<dbReference type="PANTHER" id="PTHR11142">
    <property type="entry name" value="PSEUDOURIDYLATE SYNTHASE"/>
    <property type="match status" value="1"/>
</dbReference>
<dbReference type="EMBL" id="CAEZYW010000033">
    <property type="protein sequence ID" value="CAB4733481.1"/>
    <property type="molecule type" value="Genomic_DNA"/>
</dbReference>
<feature type="domain" description="Pseudouridine synthase I TruA alpha/beta" evidence="4">
    <location>
        <begin position="142"/>
        <end position="244"/>
    </location>
</feature>
<keyword evidence="2" id="KW-0819">tRNA processing</keyword>
<dbReference type="SUPFAM" id="SSF55120">
    <property type="entry name" value="Pseudouridine synthase"/>
    <property type="match status" value="1"/>
</dbReference>
<dbReference type="HAMAP" id="MF_00171">
    <property type="entry name" value="TruA"/>
    <property type="match status" value="1"/>
</dbReference>
<proteinExistence type="inferred from homology"/>
<dbReference type="FunFam" id="3.30.70.580:FF:000001">
    <property type="entry name" value="tRNA pseudouridine synthase A"/>
    <property type="match status" value="1"/>
</dbReference>
<reference evidence="5" key="1">
    <citation type="submission" date="2020-05" db="EMBL/GenBank/DDBJ databases">
        <authorList>
            <person name="Chiriac C."/>
            <person name="Salcher M."/>
            <person name="Ghai R."/>
            <person name="Kavagutti S V."/>
        </authorList>
    </citation>
    <scope>NUCLEOTIDE SEQUENCE</scope>
</reference>
<accession>A0A6J6SF04</accession>